<dbReference type="GO" id="GO:0016853">
    <property type="term" value="F:isomerase activity"/>
    <property type="evidence" value="ECO:0007669"/>
    <property type="project" value="UniProtKB-KW"/>
</dbReference>
<sequence length="277" mass="29885">MNTLAVSNIAWSPEEETEVADLLRELDVHQVEIAPTKVFPDPTEVSGAALDGYIDFWRDRNVSIVAFQSMLFGRPDLQVFDSGDLRRETFQRLASFVNLAGRMGVRALVFGSPKNRVVPGSMSSHQAMDIAVPFFRDLGRVAEDAGTIFCIEPNPAVYGCNFVNTAAEGFALVSMVDTPGFRLHLDAAGMTLAGDNLTDAISSSASMLTHFHVSAPQLGELEEQVVDHSLAAAALTDTGYTGTLSIEMRSGAPGEASRRVRDAVALARRHYPVAQIA</sequence>
<dbReference type="Gene3D" id="3.20.20.150">
    <property type="entry name" value="Divalent-metal-dependent TIM barrel enzymes"/>
    <property type="match status" value="1"/>
</dbReference>
<organism evidence="3 4">
    <name type="scientific">Glaciihabitans tibetensis</name>
    <dbReference type="NCBI Taxonomy" id="1266600"/>
    <lineage>
        <taxon>Bacteria</taxon>
        <taxon>Bacillati</taxon>
        <taxon>Actinomycetota</taxon>
        <taxon>Actinomycetes</taxon>
        <taxon>Micrococcales</taxon>
        <taxon>Microbacteriaceae</taxon>
        <taxon>Glaciihabitans</taxon>
    </lineage>
</organism>
<proteinExistence type="predicted"/>
<dbReference type="EMBL" id="PVTL01000003">
    <property type="protein sequence ID" value="PRY68907.1"/>
    <property type="molecule type" value="Genomic_DNA"/>
</dbReference>
<evidence type="ECO:0000256" key="1">
    <source>
        <dbReference type="ARBA" id="ARBA00023277"/>
    </source>
</evidence>
<evidence type="ECO:0000313" key="4">
    <source>
        <dbReference type="Proteomes" id="UP000237983"/>
    </source>
</evidence>
<keyword evidence="3" id="KW-0413">Isomerase</keyword>
<keyword evidence="4" id="KW-1185">Reference proteome</keyword>
<dbReference type="InterPro" id="IPR036237">
    <property type="entry name" value="Xyl_isomerase-like_sf"/>
</dbReference>
<dbReference type="Pfam" id="PF01261">
    <property type="entry name" value="AP_endonuc_2"/>
    <property type="match status" value="1"/>
</dbReference>
<dbReference type="AlphaFoldDB" id="A0A2T0VFC4"/>
<protein>
    <submittedName>
        <fullName evidence="3">Sugar phosphate isomerase/epimerase</fullName>
    </submittedName>
</protein>
<accession>A0A2T0VFC4</accession>
<comment type="caution">
    <text evidence="3">The sequence shown here is derived from an EMBL/GenBank/DDBJ whole genome shotgun (WGS) entry which is preliminary data.</text>
</comment>
<dbReference type="PANTHER" id="PTHR12110:SF21">
    <property type="entry name" value="XYLOSE ISOMERASE-LIKE TIM BARREL DOMAIN-CONTAINING PROTEIN"/>
    <property type="match status" value="1"/>
</dbReference>
<gene>
    <name evidence="3" type="ORF">B0I08_103112</name>
</gene>
<dbReference type="InterPro" id="IPR050312">
    <property type="entry name" value="IolE/XylAMocC-like"/>
</dbReference>
<feature type="domain" description="Xylose isomerase-like TIM barrel" evidence="2">
    <location>
        <begin position="21"/>
        <end position="263"/>
    </location>
</feature>
<evidence type="ECO:0000259" key="2">
    <source>
        <dbReference type="Pfam" id="PF01261"/>
    </source>
</evidence>
<dbReference type="Proteomes" id="UP000237983">
    <property type="component" value="Unassembled WGS sequence"/>
</dbReference>
<dbReference type="SUPFAM" id="SSF51658">
    <property type="entry name" value="Xylose isomerase-like"/>
    <property type="match status" value="1"/>
</dbReference>
<keyword evidence="1" id="KW-0119">Carbohydrate metabolism</keyword>
<evidence type="ECO:0000313" key="3">
    <source>
        <dbReference type="EMBL" id="PRY68907.1"/>
    </source>
</evidence>
<name>A0A2T0VFC4_9MICO</name>
<reference evidence="3 4" key="1">
    <citation type="submission" date="2018-03" db="EMBL/GenBank/DDBJ databases">
        <title>Genomic Encyclopedia of Type Strains, Phase III (KMG-III): the genomes of soil and plant-associated and newly described type strains.</title>
        <authorList>
            <person name="Whitman W."/>
        </authorList>
    </citation>
    <scope>NUCLEOTIDE SEQUENCE [LARGE SCALE GENOMIC DNA]</scope>
    <source>
        <strain evidence="3 4">CGMCC 1.12484</strain>
    </source>
</reference>
<dbReference type="InterPro" id="IPR013022">
    <property type="entry name" value="Xyl_isomerase-like_TIM-brl"/>
</dbReference>
<dbReference type="PANTHER" id="PTHR12110">
    <property type="entry name" value="HYDROXYPYRUVATE ISOMERASE"/>
    <property type="match status" value="1"/>
</dbReference>
<dbReference type="OrthoDB" id="9801426at2"/>